<dbReference type="AlphaFoldDB" id="A0A7S1GQF2"/>
<dbReference type="EMBL" id="HBFW01020014">
    <property type="protein sequence ID" value="CAD8941799.1"/>
    <property type="molecule type" value="Transcribed_RNA"/>
</dbReference>
<evidence type="ECO:0000313" key="1">
    <source>
        <dbReference type="EMBL" id="CAD8941799.1"/>
    </source>
</evidence>
<proteinExistence type="predicted"/>
<reference evidence="1" key="1">
    <citation type="submission" date="2021-01" db="EMBL/GenBank/DDBJ databases">
        <authorList>
            <person name="Corre E."/>
            <person name="Pelletier E."/>
            <person name="Niang G."/>
            <person name="Scheremetjew M."/>
            <person name="Finn R."/>
            <person name="Kale V."/>
            <person name="Holt S."/>
            <person name="Cochrane G."/>
            <person name="Meng A."/>
            <person name="Brown T."/>
            <person name="Cohen L."/>
        </authorList>
    </citation>
    <scope>NUCLEOTIDE SEQUENCE</scope>
    <source>
        <strain evidence="1">ECT3854</strain>
    </source>
</reference>
<gene>
    <name evidence="1" type="ORF">CTEN0397_LOCUS12865</name>
</gene>
<name>A0A7S1GQF2_CYCTE</name>
<protein>
    <submittedName>
        <fullName evidence="1">Uncharacterized protein</fullName>
    </submittedName>
</protein>
<organism evidence="1">
    <name type="scientific">Cyclophora tenuis</name>
    <name type="common">Marine diatom</name>
    <dbReference type="NCBI Taxonomy" id="216820"/>
    <lineage>
        <taxon>Eukaryota</taxon>
        <taxon>Sar</taxon>
        <taxon>Stramenopiles</taxon>
        <taxon>Ochrophyta</taxon>
        <taxon>Bacillariophyta</taxon>
        <taxon>Fragilariophyceae</taxon>
        <taxon>Fragilariophycidae</taxon>
        <taxon>Cyclophorales</taxon>
        <taxon>Cyclophoraceae</taxon>
        <taxon>Cyclophora</taxon>
    </lineage>
</organism>
<sequence>MDHYDSYAPYLEAMVLTDSTHNIQWLRNSTATPTCARLKTFLESDRCKYFRSHPDNDTEAGQPCTPNDTPIHWQHRFGQIATYWAGTTEHSLSDWHARHCIWNHFDYHLSSSSSP</sequence>
<accession>A0A7S1GQF2</accession>